<feature type="domain" description="ECSIT C-terminal" evidence="13">
    <location>
        <begin position="250"/>
        <end position="379"/>
    </location>
</feature>
<comment type="similarity">
    <text evidence="4">Belongs to the ECSIT family.</text>
</comment>
<dbReference type="GO" id="GO:0007178">
    <property type="term" value="P:cell surface receptor protein serine/threonine kinase signaling pathway"/>
    <property type="evidence" value="ECO:0007669"/>
    <property type="project" value="TreeGrafter"/>
</dbReference>
<evidence type="ECO:0000256" key="12">
    <source>
        <dbReference type="SAM" id="MobiDB-lite"/>
    </source>
</evidence>
<protein>
    <recommendedName>
        <fullName evidence="5">Evolutionarily conserved signaling intermediate in Toll pathway, mitochondrial</fullName>
    </recommendedName>
</protein>
<evidence type="ECO:0000256" key="4">
    <source>
        <dbReference type="ARBA" id="ARBA00007674"/>
    </source>
</evidence>
<dbReference type="Gene3D" id="1.25.40.10">
    <property type="entry name" value="Tetratricopeptide repeat domain"/>
    <property type="match status" value="1"/>
</dbReference>
<dbReference type="GO" id="GO:0005634">
    <property type="term" value="C:nucleus"/>
    <property type="evidence" value="ECO:0007669"/>
    <property type="project" value="UniProtKB-SubCell"/>
</dbReference>
<dbReference type="OMA" id="GPFHIWL"/>
<proteinExistence type="inferred from homology"/>
<keyword evidence="11" id="KW-0539">Nucleus</keyword>
<keyword evidence="7" id="KW-0399">Innate immunity</keyword>
<sequence>MMLIRQRIGLIYRLAVNTSVRTCTKDTKGGPHHRPEEAEGDTENDHHQRKSSETRVALRTPLFEHVSTKDKKTYIEMVRVFEGRSVHRRNHVEFIYAALKHMEEFGVHKDLEVYKSLINVMPKGKFIPTNIFQAEFMHYPRQQQVIIDLLEQMEDNGVIPDYEMESMLVNVFGKKGHPVRKYWRMMYWMPKFKNLSPWPLPNPVPDDSLDLAKMAVERMCSVDLLSQITLFDTENVPDAIDHTWIVSGQSSEQQELLARHQQKPVFIEGPFVIWLRNRSINYFLLKSESNPPAPKDEEDLDDVRNIRIPFVGIGMSHSEAPPKNKVALQRSIHEQDDGTIFAICCTGSSTKDSLLSWVRLLEKHGNPCLGRMPVLFKFTSQVADRLKVAAPDGETDGDGKSKEAELGS</sequence>
<evidence type="ECO:0000313" key="14">
    <source>
        <dbReference type="EMBL" id="EAT43515.1"/>
    </source>
</evidence>
<dbReference type="CTD" id="51295"/>
<dbReference type="InterPro" id="IPR046448">
    <property type="entry name" value="ECSIT_N"/>
</dbReference>
<evidence type="ECO:0000256" key="6">
    <source>
        <dbReference type="ARBA" id="ARBA00022490"/>
    </source>
</evidence>
<comment type="subcellular location">
    <subcellularLocation>
        <location evidence="3">Cytoplasm</location>
    </subcellularLocation>
    <subcellularLocation>
        <location evidence="2">Mitochondrion</location>
    </subcellularLocation>
    <subcellularLocation>
        <location evidence="1">Nucleus</location>
    </subcellularLocation>
</comment>
<dbReference type="InterPro" id="IPR029342">
    <property type="entry name" value="ECIST_C"/>
</dbReference>
<keyword evidence="6" id="KW-0963">Cytoplasm</keyword>
<dbReference type="Pfam" id="PF06239">
    <property type="entry name" value="ECSIT_N"/>
    <property type="match status" value="1"/>
</dbReference>
<name>A0A1S4F9G9_AEDAE</name>
<dbReference type="AlphaFoldDB" id="A0A1S4F9G9"/>
<feature type="region of interest" description="Disordered" evidence="12">
    <location>
        <begin position="389"/>
        <end position="408"/>
    </location>
</feature>
<dbReference type="HOGENOM" id="CLU_046917_1_0_1"/>
<reference evidence="14" key="1">
    <citation type="submission" date="2005-10" db="EMBL/GenBank/DDBJ databases">
        <authorList>
            <person name="Loftus B.J."/>
            <person name="Nene V.M."/>
            <person name="Hannick L.I."/>
            <person name="Bidwell S."/>
            <person name="Haas B."/>
            <person name="Amedeo P."/>
            <person name="Orvis J."/>
            <person name="Wortman J.R."/>
            <person name="White O.R."/>
            <person name="Salzberg S."/>
            <person name="Shumway M."/>
            <person name="Koo H."/>
            <person name="Zhao Y."/>
            <person name="Holmes M."/>
            <person name="Miller J."/>
            <person name="Schatz M."/>
            <person name="Pop M."/>
            <person name="Pai G."/>
            <person name="Utterback T."/>
            <person name="Rogers Y.-H."/>
            <person name="Kravitz S."/>
            <person name="Fraser C.M."/>
        </authorList>
    </citation>
    <scope>NUCLEOTIDE SEQUENCE</scope>
    <source>
        <strain evidence="14">Liverpool</strain>
    </source>
</reference>
<reference evidence="14" key="3">
    <citation type="submission" date="2012-09" db="EMBL/GenBank/DDBJ databases">
        <authorList>
            <consortium name="VectorBase"/>
        </authorList>
    </citation>
    <scope>NUCLEOTIDE SEQUENCE</scope>
    <source>
        <strain evidence="14">Liverpool</strain>
    </source>
</reference>
<dbReference type="PANTHER" id="PTHR13113:SF1">
    <property type="entry name" value="EVOLUTIONARILY CONSERVED SIGNALING INTERMEDIATE IN TOLL PATHWAY, MITOCHONDRIAL"/>
    <property type="match status" value="1"/>
</dbReference>
<organism evidence="14 15">
    <name type="scientific">Aedes aegypti</name>
    <name type="common">Yellowfever mosquito</name>
    <name type="synonym">Culex aegypti</name>
    <dbReference type="NCBI Taxonomy" id="7159"/>
    <lineage>
        <taxon>Eukaryota</taxon>
        <taxon>Metazoa</taxon>
        <taxon>Ecdysozoa</taxon>
        <taxon>Arthropoda</taxon>
        <taxon>Hexapoda</taxon>
        <taxon>Insecta</taxon>
        <taxon>Pterygota</taxon>
        <taxon>Neoptera</taxon>
        <taxon>Endopterygota</taxon>
        <taxon>Diptera</taxon>
        <taxon>Nematocera</taxon>
        <taxon>Culicoidea</taxon>
        <taxon>Culicidae</taxon>
        <taxon>Culicinae</taxon>
        <taxon>Aedini</taxon>
        <taxon>Aedes</taxon>
        <taxon>Stegomyia</taxon>
    </lineage>
</organism>
<evidence type="ECO:0000256" key="10">
    <source>
        <dbReference type="ARBA" id="ARBA00023128"/>
    </source>
</evidence>
<accession>A0A1S4F9G9</accession>
<keyword evidence="8" id="KW-0391">Immunity</keyword>
<dbReference type="EMBL" id="CH477325">
    <property type="protein sequence ID" value="EAT43515.1"/>
    <property type="molecule type" value="Genomic_DNA"/>
</dbReference>
<feature type="region of interest" description="Disordered" evidence="12">
    <location>
        <begin position="23"/>
        <end position="57"/>
    </location>
</feature>
<dbReference type="Proteomes" id="UP000682892">
    <property type="component" value="Chromosome 3"/>
</dbReference>
<keyword evidence="10" id="KW-0496">Mitochondrion</keyword>
<dbReference type="KEGG" id="aag:5565948"/>
<evidence type="ECO:0000256" key="1">
    <source>
        <dbReference type="ARBA" id="ARBA00004123"/>
    </source>
</evidence>
<evidence type="ECO:0000259" key="13">
    <source>
        <dbReference type="SMART" id="SM01284"/>
    </source>
</evidence>
<evidence type="ECO:0000256" key="3">
    <source>
        <dbReference type="ARBA" id="ARBA00004496"/>
    </source>
</evidence>
<evidence type="ECO:0000256" key="2">
    <source>
        <dbReference type="ARBA" id="ARBA00004173"/>
    </source>
</evidence>
<dbReference type="InterPro" id="IPR010418">
    <property type="entry name" value="ECSIT"/>
</dbReference>
<evidence type="ECO:0000256" key="5">
    <source>
        <dbReference type="ARBA" id="ARBA00019998"/>
    </source>
</evidence>
<evidence type="ECO:0000256" key="11">
    <source>
        <dbReference type="ARBA" id="ARBA00023242"/>
    </source>
</evidence>
<gene>
    <name evidence="14" type="ORF">AaeL_AAEL005075</name>
</gene>
<dbReference type="SMART" id="SM01284">
    <property type="entry name" value="ECSIT_Cterm"/>
    <property type="match status" value="1"/>
</dbReference>
<evidence type="ECO:0000313" key="15">
    <source>
        <dbReference type="Proteomes" id="UP000682892"/>
    </source>
</evidence>
<evidence type="ECO:0000256" key="7">
    <source>
        <dbReference type="ARBA" id="ARBA00022588"/>
    </source>
</evidence>
<dbReference type="GO" id="GO:0045087">
    <property type="term" value="P:innate immune response"/>
    <property type="evidence" value="ECO:0007669"/>
    <property type="project" value="UniProtKB-KW"/>
</dbReference>
<reference evidence="14" key="2">
    <citation type="journal article" date="2007" name="Science">
        <title>Genome sequence of Aedes aegypti, a major arbovirus vector.</title>
        <authorList>
            <person name="Nene V."/>
            <person name="Wortman J.R."/>
            <person name="Lawson D."/>
            <person name="Haas B."/>
            <person name="Kodira C."/>
            <person name="Tu Z.J."/>
            <person name="Loftus B."/>
            <person name="Xi Z."/>
            <person name="Megy K."/>
            <person name="Grabherr M."/>
            <person name="Ren Q."/>
            <person name="Zdobnov E.M."/>
            <person name="Lobo N.F."/>
            <person name="Campbell K.S."/>
            <person name="Brown S.E."/>
            <person name="Bonaldo M.F."/>
            <person name="Zhu J."/>
            <person name="Sinkins S.P."/>
            <person name="Hogenkamp D.G."/>
            <person name="Amedeo P."/>
            <person name="Arensburger P."/>
            <person name="Atkinson P.W."/>
            <person name="Bidwell S."/>
            <person name="Biedler J."/>
            <person name="Birney E."/>
            <person name="Bruggner R.V."/>
            <person name="Costas J."/>
            <person name="Coy M.R."/>
            <person name="Crabtree J."/>
            <person name="Crawford M."/>
            <person name="Debruyn B."/>
            <person name="Decaprio D."/>
            <person name="Eiglmeier K."/>
            <person name="Eisenstadt E."/>
            <person name="El-Dorry H."/>
            <person name="Gelbart W.M."/>
            <person name="Gomes S.L."/>
            <person name="Hammond M."/>
            <person name="Hannick L.I."/>
            <person name="Hogan J.R."/>
            <person name="Holmes M.H."/>
            <person name="Jaffe D."/>
            <person name="Johnston J.S."/>
            <person name="Kennedy R.C."/>
            <person name="Koo H."/>
            <person name="Kravitz S."/>
            <person name="Kriventseva E.V."/>
            <person name="Kulp D."/>
            <person name="Labutti K."/>
            <person name="Lee E."/>
            <person name="Li S."/>
            <person name="Lovin D.D."/>
            <person name="Mao C."/>
            <person name="Mauceli E."/>
            <person name="Menck C.F."/>
            <person name="Miller J.R."/>
            <person name="Montgomery P."/>
            <person name="Mori A."/>
            <person name="Nascimento A.L."/>
            <person name="Naveira H.F."/>
            <person name="Nusbaum C."/>
            <person name="O'leary S."/>
            <person name="Orvis J."/>
            <person name="Pertea M."/>
            <person name="Quesneville H."/>
            <person name="Reidenbach K.R."/>
            <person name="Rogers Y.H."/>
            <person name="Roth C.W."/>
            <person name="Schneider J.R."/>
            <person name="Schatz M."/>
            <person name="Shumway M."/>
            <person name="Stanke M."/>
            <person name="Stinson E.O."/>
            <person name="Tubio J.M."/>
            <person name="Vanzee J.P."/>
            <person name="Verjovski-Almeida S."/>
            <person name="Werner D."/>
            <person name="White O."/>
            <person name="Wyder S."/>
            <person name="Zeng Q."/>
            <person name="Zhao Q."/>
            <person name="Zhao Y."/>
            <person name="Hill C.A."/>
            <person name="Raikhel A.S."/>
            <person name="Soares M.B."/>
            <person name="Knudson D.L."/>
            <person name="Lee N.H."/>
            <person name="Galagan J."/>
            <person name="Salzberg S.L."/>
            <person name="Paulsen I.T."/>
            <person name="Dimopoulos G."/>
            <person name="Collins F.H."/>
            <person name="Birren B."/>
            <person name="Fraser-Liggett C.M."/>
            <person name="Severson D.W."/>
        </authorList>
    </citation>
    <scope>NUCLEOTIDE SEQUENCE [LARGE SCALE GENOMIC DNA]</scope>
    <source>
        <strain evidence="14">Liverpool</strain>
    </source>
</reference>
<feature type="compositionally biased region" description="Basic and acidic residues" evidence="12">
    <location>
        <begin position="397"/>
        <end position="408"/>
    </location>
</feature>
<dbReference type="Pfam" id="PF14784">
    <property type="entry name" value="ECSIT_C"/>
    <property type="match status" value="1"/>
</dbReference>
<dbReference type="OrthoDB" id="10064298at2759"/>
<evidence type="ECO:0000256" key="8">
    <source>
        <dbReference type="ARBA" id="ARBA00022859"/>
    </source>
</evidence>
<evidence type="ECO:0000256" key="9">
    <source>
        <dbReference type="ARBA" id="ARBA00022946"/>
    </source>
</evidence>
<dbReference type="InterPro" id="IPR011990">
    <property type="entry name" value="TPR-like_helical_dom_sf"/>
</dbReference>
<dbReference type="GO" id="GO:0005739">
    <property type="term" value="C:mitochondrion"/>
    <property type="evidence" value="ECO:0007669"/>
    <property type="project" value="UniProtKB-SubCell"/>
</dbReference>
<dbReference type="PANTHER" id="PTHR13113">
    <property type="entry name" value="ECSIT EVOLUTIONARILY CONSERVED SIGNALING INTERMEDIATE IN TOLL PATHWAYS"/>
    <property type="match status" value="1"/>
</dbReference>
<feature type="compositionally biased region" description="Basic and acidic residues" evidence="12">
    <location>
        <begin position="23"/>
        <end position="53"/>
    </location>
</feature>
<keyword evidence="9" id="KW-0809">Transit peptide</keyword>